<name>A0A3D3REF8_9PLAN</name>
<dbReference type="Gene3D" id="2.60.40.200">
    <property type="entry name" value="Superoxide dismutase, copper/zinc binding domain"/>
    <property type="match status" value="1"/>
</dbReference>
<evidence type="ECO:0000256" key="2">
    <source>
        <dbReference type="SAM" id="MobiDB-lite"/>
    </source>
</evidence>
<evidence type="ECO:0000313" key="4">
    <source>
        <dbReference type="EMBL" id="HCO26492.1"/>
    </source>
</evidence>
<dbReference type="InterPro" id="IPR018152">
    <property type="entry name" value="SOD_Cu/Zn_BS"/>
</dbReference>
<dbReference type="InterPro" id="IPR001424">
    <property type="entry name" value="SOD_Cu_Zn_dom"/>
</dbReference>
<dbReference type="GO" id="GO:0006801">
    <property type="term" value="P:superoxide metabolic process"/>
    <property type="evidence" value="ECO:0007669"/>
    <property type="project" value="InterPro"/>
</dbReference>
<protein>
    <submittedName>
        <fullName evidence="4">Superoxide dismutase family protein</fullName>
    </submittedName>
</protein>
<evidence type="ECO:0000313" key="5">
    <source>
        <dbReference type="Proteomes" id="UP000263642"/>
    </source>
</evidence>
<feature type="domain" description="Superoxide dismutase copper/zinc binding" evidence="3">
    <location>
        <begin position="50"/>
        <end position="174"/>
    </location>
</feature>
<accession>A0A3D3REF8</accession>
<comment type="caution">
    <text evidence="4">The sequence shown here is derived from an EMBL/GenBank/DDBJ whole genome shotgun (WGS) entry which is preliminary data.</text>
</comment>
<evidence type="ECO:0000256" key="1">
    <source>
        <dbReference type="ARBA" id="ARBA00010457"/>
    </source>
</evidence>
<dbReference type="EMBL" id="DQAY01000162">
    <property type="protein sequence ID" value="HCO26492.1"/>
    <property type="molecule type" value="Genomic_DNA"/>
</dbReference>
<dbReference type="InterPro" id="IPR036423">
    <property type="entry name" value="SOD-like_Cu/Zn_dom_sf"/>
</dbReference>
<gene>
    <name evidence="4" type="ORF">DIT97_27050</name>
</gene>
<dbReference type="CDD" id="cd00305">
    <property type="entry name" value="Cu-Zn_Superoxide_Dismutase"/>
    <property type="match status" value="1"/>
</dbReference>
<feature type="region of interest" description="Disordered" evidence="2">
    <location>
        <begin position="96"/>
        <end position="120"/>
    </location>
</feature>
<dbReference type="InterPro" id="IPR024134">
    <property type="entry name" value="SOD_Cu/Zn_/chaperone"/>
</dbReference>
<evidence type="ECO:0000259" key="3">
    <source>
        <dbReference type="Pfam" id="PF00080"/>
    </source>
</evidence>
<dbReference type="Proteomes" id="UP000263642">
    <property type="component" value="Unassembled WGS sequence"/>
</dbReference>
<comment type="similarity">
    <text evidence="1">Belongs to the Cu-Zn superoxide dismutase family.</text>
</comment>
<feature type="compositionally biased region" description="Basic residues" evidence="2">
    <location>
        <begin position="104"/>
        <end position="113"/>
    </location>
</feature>
<dbReference type="AlphaFoldDB" id="A0A3D3REF8"/>
<dbReference type="SUPFAM" id="SSF49329">
    <property type="entry name" value="Cu,Zn superoxide dismutase-like"/>
    <property type="match status" value="1"/>
</dbReference>
<dbReference type="Pfam" id="PF00080">
    <property type="entry name" value="Sod_Cu"/>
    <property type="match status" value="1"/>
</dbReference>
<dbReference type="PANTHER" id="PTHR10003">
    <property type="entry name" value="SUPEROXIDE DISMUTASE CU-ZN -RELATED"/>
    <property type="match status" value="1"/>
</dbReference>
<proteinExistence type="inferred from homology"/>
<sequence>MKTQVFYLLSAVIPVATSLVSTVKSDQKEIESKTTKAVVAVMPTKDFSATGLIHLQQSKGVVHLTGKIEGLTPGKHGFHIHEFGDLSAVDGSSAGGHFAPEGHRHGKPGKGQHHAGDLGNITADQNGVAVIDMRSEDFKLSDVIGRSIVVHAGADDLASQPSGDAGPRAGLGVIGIAKSTPKVTAELPVSPRSASRH</sequence>
<reference evidence="4 5" key="1">
    <citation type="journal article" date="2018" name="Nat. Biotechnol.">
        <title>A standardized bacterial taxonomy based on genome phylogeny substantially revises the tree of life.</title>
        <authorList>
            <person name="Parks D.H."/>
            <person name="Chuvochina M."/>
            <person name="Waite D.W."/>
            <person name="Rinke C."/>
            <person name="Skarshewski A."/>
            <person name="Chaumeil P.A."/>
            <person name="Hugenholtz P."/>
        </authorList>
    </citation>
    <scope>NUCLEOTIDE SEQUENCE [LARGE SCALE GENOMIC DNA]</scope>
    <source>
        <strain evidence="4">UBA9375</strain>
    </source>
</reference>
<dbReference type="PROSITE" id="PS00087">
    <property type="entry name" value="SOD_CU_ZN_1"/>
    <property type="match status" value="1"/>
</dbReference>
<dbReference type="GO" id="GO:0005507">
    <property type="term" value="F:copper ion binding"/>
    <property type="evidence" value="ECO:0007669"/>
    <property type="project" value="InterPro"/>
</dbReference>
<organism evidence="4 5">
    <name type="scientific">Gimesia maris</name>
    <dbReference type="NCBI Taxonomy" id="122"/>
    <lineage>
        <taxon>Bacteria</taxon>
        <taxon>Pseudomonadati</taxon>
        <taxon>Planctomycetota</taxon>
        <taxon>Planctomycetia</taxon>
        <taxon>Planctomycetales</taxon>
        <taxon>Planctomycetaceae</taxon>
        <taxon>Gimesia</taxon>
    </lineage>
</organism>